<dbReference type="InterPro" id="IPR018511">
    <property type="entry name" value="Hemolysin-typ_Ca-bd_CS"/>
</dbReference>
<feature type="domain" description="Haemolysin-type calcium binding-related" evidence="5">
    <location>
        <begin position="682"/>
        <end position="714"/>
    </location>
</feature>
<feature type="region of interest" description="Disordered" evidence="4">
    <location>
        <begin position="748"/>
        <end position="787"/>
    </location>
</feature>
<feature type="domain" description="Haemolysin-type calcium binding-related" evidence="5">
    <location>
        <begin position="508"/>
        <end position="537"/>
    </location>
</feature>
<evidence type="ECO:0000256" key="4">
    <source>
        <dbReference type="SAM" id="MobiDB-lite"/>
    </source>
</evidence>
<comment type="subcellular location">
    <subcellularLocation>
        <location evidence="1">Secreted</location>
    </subcellularLocation>
</comment>
<keyword evidence="9" id="KW-1185">Reference proteome</keyword>
<dbReference type="InterPro" id="IPR011049">
    <property type="entry name" value="Serralysin-like_metalloprot_C"/>
</dbReference>
<gene>
    <name evidence="6" type="ORF">GCM10011572_52040</name>
    <name evidence="7" type="ORF">GM672_21455</name>
</gene>
<feature type="domain" description="Haemolysin-type calcium binding-related" evidence="5">
    <location>
        <begin position="285"/>
        <end position="323"/>
    </location>
</feature>
<dbReference type="Proteomes" id="UP000430634">
    <property type="component" value="Unassembled WGS sequence"/>
</dbReference>
<reference evidence="6" key="1">
    <citation type="journal article" date="2014" name="Int. J. Syst. Evol. Microbiol.">
        <title>Complete genome of a new Firmicutes species belonging to the dominant human colonic microbiota ('Ruminococcus bicirculans') reveals two chromosomes and a selective capacity to utilize plant glucans.</title>
        <authorList>
            <consortium name="NISC Comparative Sequencing Program"/>
            <person name="Wegmann U."/>
            <person name="Louis P."/>
            <person name="Goesmann A."/>
            <person name="Henrissat B."/>
            <person name="Duncan S.H."/>
            <person name="Flint H.J."/>
        </authorList>
    </citation>
    <scope>NUCLEOTIDE SEQUENCE</scope>
    <source>
        <strain evidence="6">CGMCC 1.15931</strain>
    </source>
</reference>
<feature type="compositionally biased region" description="Low complexity" evidence="4">
    <location>
        <begin position="410"/>
        <end position="423"/>
    </location>
</feature>
<evidence type="ECO:0000256" key="2">
    <source>
        <dbReference type="ARBA" id="ARBA00022525"/>
    </source>
</evidence>
<feature type="region of interest" description="Disordered" evidence="4">
    <location>
        <begin position="1188"/>
        <end position="1215"/>
    </location>
</feature>
<feature type="region of interest" description="Disordered" evidence="4">
    <location>
        <begin position="37"/>
        <end position="60"/>
    </location>
</feature>
<comment type="caution">
    <text evidence="7">The sequence shown here is derived from an EMBL/GenBank/DDBJ whole genome shotgun (WGS) entry which is preliminary data.</text>
</comment>
<dbReference type="Gene3D" id="2.150.10.10">
    <property type="entry name" value="Serralysin-like metalloprotease, C-terminal"/>
    <property type="match status" value="9"/>
</dbReference>
<dbReference type="GO" id="GO:0005509">
    <property type="term" value="F:calcium ion binding"/>
    <property type="evidence" value="ECO:0007669"/>
    <property type="project" value="InterPro"/>
</dbReference>
<dbReference type="EMBL" id="BMKG01000039">
    <property type="protein sequence ID" value="GGC24100.1"/>
    <property type="molecule type" value="Genomic_DNA"/>
</dbReference>
<sequence length="1338" mass="137164">MTARRASETMFASLDATAGPTEGNDILNVASGQSVDGLGGDDRISSGTGNETLIGSGGNDTLTGSGGNDVLIGGTGDDQYIFDDYSGQDEIVNFDTNPNKKDVVILTDVSEEQLNGTGYGVFRIGNDWIMKWNTGAQITIKDTYLGSDYQITELRMKKAMSQTEDVTFTMREMLERFTVNLTAGDDTLGASDLAERIRAGAGNDRIEMGLGNDYAHGEDGNDTLDGGTGNDTLGGGLGDDLFILRIGDGDDTITSSDGTVGRVDTIKFVDIASTGVNGLTRIVNDLVLRYGASDQVTLQGNFGSPTGTATRFEFSDGVTWNLEDLYAAHAIRLTDADENVAFPSNLGETVYAGAGDDIIDARSGNDKLYGEVGNDSLIGNVGTDTLHGGDGTDTLMGGADNDTLFGDGGNDSLSGDAGDDSLNGGAGDDSMNGLAGNDIFDAGAGKDAMNGGSGNDIFILRVGAGQDTITLYDNTTVGKLDVIRFEDVASTQLTSVTRAGYNLTISYGSGDSVTLTNYYFDTYSKFSTLEFSDGTSFRPDQLFARYAIGLGSLGDTMAFTDDVETVHGAAGNDVLQGLGGSDVLYGEADNDNLTGGTGNDTLLGGAGNDTLNGSEGDDLLDGGLGNDAVTANTGDDTVLLRIGAGQDSVTFGDGTAGRIKALVFEDVAFDDLTAVQRNGWHLVLSYGTSDEVTLINYFSGTAAEVNKMQFSDGTRTVADILAAYPMALTGAADSAVFTRNWKESIDAGAGNDTVDAAGGDDAIRGEVGNDSLTGGAGSDTLAGGSGNDVLIGGTENDLLAGDEGSDVLTGDSGDDRLSGGLDGDTLTGGVGNDTLDGGAGNDSLTGDTGNDTYLLRVGSGADTISLVDTSSGSKIETVRFEDVKSTALTAVSRAGNNLILGYGDGDSVNFTGYFTGNRFTTLEFSDYISLNHEQLFARYAVRLTELADNVTFGDTVETIQGGAGSDIIGAMGGNDVVYGEADNDNLNGGAGDDTLDGGIGNDNLTAGAGNDVVLLRAGAGTDILNLADATTGRIKTVVFESIDSANIGSLQRVGSNLVLNYTATDQVTVTNFFGGPTNFADKLVFADRTWTAQDLLTNREIGLSGVADTMVFTLLDETVKAGAGNDNITGGAGRDRLYGELGNDTLNGGADDDGLFGGDGLDSLLGSTGNDTVDGELGVDTVLGEAGDDVLRGGGGNDSLDGGLGNDRLDGGTENDALTGGAGNDTYVFHRGSGVDTVNAYDTGAARVETVLFDDIVATQLTSVVRSGNNLVLSYGTADKVTVTSQFTSAAYAVNGFKFADGQAYTAAELQALPLGAAATAGHAEVALVGVASLDMFA</sequence>
<feature type="region of interest" description="Disordered" evidence="4">
    <location>
        <begin position="406"/>
        <end position="428"/>
    </location>
</feature>
<feature type="compositionally biased region" description="Polar residues" evidence="4">
    <location>
        <begin position="45"/>
        <end position="60"/>
    </location>
</feature>
<feature type="compositionally biased region" description="Gly residues" evidence="4">
    <location>
        <begin position="1192"/>
        <end position="1205"/>
    </location>
</feature>
<dbReference type="PANTHER" id="PTHR38340:SF1">
    <property type="entry name" value="S-LAYER PROTEIN"/>
    <property type="match status" value="1"/>
</dbReference>
<dbReference type="InterPro" id="IPR001343">
    <property type="entry name" value="Hemolysn_Ca-bd"/>
</dbReference>
<dbReference type="EMBL" id="WNKZ01000079">
    <property type="protein sequence ID" value="MTV55295.1"/>
    <property type="molecule type" value="Genomic_DNA"/>
</dbReference>
<reference evidence="9" key="2">
    <citation type="journal article" date="2019" name="Int. J. Syst. Evol. Microbiol.">
        <title>The Global Catalogue of Microorganisms (GCM) 10K type strain sequencing project: providing services to taxonomists for standard genome sequencing and annotation.</title>
        <authorList>
            <consortium name="The Broad Institute Genomics Platform"/>
            <consortium name="The Broad Institute Genome Sequencing Center for Infectious Disease"/>
            <person name="Wu L."/>
            <person name="Ma J."/>
        </authorList>
    </citation>
    <scope>NUCLEOTIDE SEQUENCE [LARGE SCALE GENOMIC DNA]</scope>
    <source>
        <strain evidence="9">CGMCC 1.15931</strain>
    </source>
</reference>
<protein>
    <recommendedName>
        <fullName evidence="5">Haemolysin-type calcium binding-related domain-containing protein</fullName>
    </recommendedName>
</protein>
<evidence type="ECO:0000256" key="3">
    <source>
        <dbReference type="ARBA" id="ARBA00022837"/>
    </source>
</evidence>
<keyword evidence="3" id="KW-0106">Calcium</keyword>
<organism evidence="7 8">
    <name type="scientific">Pseudoduganella buxea</name>
    <dbReference type="NCBI Taxonomy" id="1949069"/>
    <lineage>
        <taxon>Bacteria</taxon>
        <taxon>Pseudomonadati</taxon>
        <taxon>Pseudomonadota</taxon>
        <taxon>Betaproteobacteria</taxon>
        <taxon>Burkholderiales</taxon>
        <taxon>Oxalobacteraceae</taxon>
        <taxon>Telluria group</taxon>
        <taxon>Pseudoduganella</taxon>
    </lineage>
</organism>
<feature type="compositionally biased region" description="Gly residues" evidence="4">
    <location>
        <begin position="820"/>
        <end position="831"/>
    </location>
</feature>
<dbReference type="SUPFAM" id="SSF51120">
    <property type="entry name" value="beta-Roll"/>
    <property type="match status" value="9"/>
</dbReference>
<proteinExistence type="predicted"/>
<reference evidence="6" key="4">
    <citation type="submission" date="2024-05" db="EMBL/GenBank/DDBJ databases">
        <authorList>
            <person name="Sun Q."/>
            <person name="Zhou Y."/>
        </authorList>
    </citation>
    <scope>NUCLEOTIDE SEQUENCE</scope>
    <source>
        <strain evidence="6">CGMCC 1.15931</strain>
    </source>
</reference>
<dbReference type="InterPro" id="IPR050557">
    <property type="entry name" value="RTX_toxin/Mannuronan_C5-epim"/>
</dbReference>
<dbReference type="GO" id="GO:0005576">
    <property type="term" value="C:extracellular region"/>
    <property type="evidence" value="ECO:0007669"/>
    <property type="project" value="UniProtKB-SubCell"/>
</dbReference>
<evidence type="ECO:0000256" key="1">
    <source>
        <dbReference type="ARBA" id="ARBA00004613"/>
    </source>
</evidence>
<dbReference type="OrthoDB" id="8607307at2"/>
<dbReference type="Pfam" id="PF06594">
    <property type="entry name" value="HCBP_related"/>
    <property type="match status" value="4"/>
</dbReference>
<dbReference type="Proteomes" id="UP000622638">
    <property type="component" value="Unassembled WGS sequence"/>
</dbReference>
<dbReference type="InterPro" id="IPR010566">
    <property type="entry name" value="Haemolys_ca-bd"/>
</dbReference>
<accession>A0A6I3T306</accession>
<dbReference type="PANTHER" id="PTHR38340">
    <property type="entry name" value="S-LAYER PROTEIN"/>
    <property type="match status" value="1"/>
</dbReference>
<dbReference type="PROSITE" id="PS00330">
    <property type="entry name" value="HEMOLYSIN_CALCIUM"/>
    <property type="match status" value="8"/>
</dbReference>
<evidence type="ECO:0000259" key="5">
    <source>
        <dbReference type="Pfam" id="PF06594"/>
    </source>
</evidence>
<dbReference type="PRINTS" id="PR00313">
    <property type="entry name" value="CABNDNGRPT"/>
</dbReference>
<dbReference type="Pfam" id="PF00353">
    <property type="entry name" value="HemolysinCabind"/>
    <property type="match status" value="12"/>
</dbReference>
<keyword evidence="2" id="KW-0964">Secreted</keyword>
<evidence type="ECO:0000313" key="8">
    <source>
        <dbReference type="Proteomes" id="UP000430634"/>
    </source>
</evidence>
<dbReference type="RefSeq" id="WP_155472569.1">
    <property type="nucleotide sequence ID" value="NZ_BMKG01000039.1"/>
</dbReference>
<reference evidence="7 8" key="3">
    <citation type="submission" date="2019-11" db="EMBL/GenBank/DDBJ databases">
        <title>Type strains purchased from KCTC, JCM and DSMZ.</title>
        <authorList>
            <person name="Lu H."/>
        </authorList>
    </citation>
    <scope>NUCLEOTIDE SEQUENCE [LARGE SCALE GENOMIC DNA]</scope>
    <source>
        <strain evidence="7 8">KCTC 52429</strain>
    </source>
</reference>
<evidence type="ECO:0000313" key="6">
    <source>
        <dbReference type="EMBL" id="GGC24100.1"/>
    </source>
</evidence>
<feature type="region of interest" description="Disordered" evidence="4">
    <location>
        <begin position="801"/>
        <end position="843"/>
    </location>
</feature>
<name>A0A6I3T306_9BURK</name>
<evidence type="ECO:0000313" key="7">
    <source>
        <dbReference type="EMBL" id="MTV55295.1"/>
    </source>
</evidence>
<evidence type="ECO:0000313" key="9">
    <source>
        <dbReference type="Proteomes" id="UP000622638"/>
    </source>
</evidence>
<feature type="domain" description="Haemolysin-type calcium binding-related" evidence="5">
    <location>
        <begin position="1270"/>
        <end position="1308"/>
    </location>
</feature>